<evidence type="ECO:0000256" key="8">
    <source>
        <dbReference type="ARBA" id="ARBA00022927"/>
    </source>
</evidence>
<reference evidence="12" key="2">
    <citation type="submission" date="2014-03" db="EMBL/GenBank/DDBJ databases">
        <title>Candidatus Competibacter-lineage genomes retrieved from metagenomes reveal functional metabolic diversity.</title>
        <authorList>
            <person name="McIlroy S.J."/>
            <person name="Albertsen M."/>
            <person name="Andresen E.K."/>
            <person name="Saunders A.M."/>
            <person name="Kristiansen R."/>
            <person name="Stokholm-Bjerregaard M."/>
            <person name="Nielsen K.L."/>
            <person name="Nielsen P.H."/>
        </authorList>
    </citation>
    <scope>NUCLEOTIDE SEQUENCE</scope>
    <source>
        <strain evidence="12">Run_A_D11</strain>
    </source>
</reference>
<evidence type="ECO:0000313" key="12">
    <source>
        <dbReference type="EMBL" id="CDI02608.1"/>
    </source>
</evidence>
<evidence type="ECO:0000256" key="7">
    <source>
        <dbReference type="ARBA" id="ARBA00022795"/>
    </source>
</evidence>
<name>W6MDA6_9GAMM</name>
<dbReference type="OrthoDB" id="7063681at2"/>
<evidence type="ECO:0000256" key="3">
    <source>
        <dbReference type="ARBA" id="ARBA00020392"/>
    </source>
</evidence>
<dbReference type="InterPro" id="IPR053716">
    <property type="entry name" value="Flag_assembly_chemotaxis_eff"/>
</dbReference>
<keyword evidence="12" id="KW-0282">Flagellum</keyword>
<dbReference type="AlphaFoldDB" id="W6MDA6"/>
<dbReference type="GO" id="GO:0071973">
    <property type="term" value="P:bacterial-type flagellum-dependent cell motility"/>
    <property type="evidence" value="ECO:0007669"/>
    <property type="project" value="InterPro"/>
</dbReference>
<dbReference type="Proteomes" id="UP000035760">
    <property type="component" value="Unassembled WGS sequence"/>
</dbReference>
<keyword evidence="8" id="KW-0653">Protein transport</keyword>
<evidence type="ECO:0000256" key="1">
    <source>
        <dbReference type="ARBA" id="ARBA00004413"/>
    </source>
</evidence>
<dbReference type="PANTHER" id="PTHR38786">
    <property type="entry name" value="FLAGELLAR FLIJ PROTEIN"/>
    <property type="match status" value="1"/>
</dbReference>
<sequence>MAGKAHPLQAAVDVARSREDQAVKLLAESQRNLREQETRLQQLLLFRGEYAVQFEAEGGSGGITARRFQDYAAFLNSLDHGITESKHQQERLREDLQHKRQHWVQTHARTKALQEVLARDQDAQRKREDQRAQRDSDERNLQRASARTRSADEATSE</sequence>
<dbReference type="NCBIfam" id="TIGR02473">
    <property type="entry name" value="flagell_FliJ"/>
    <property type="match status" value="1"/>
</dbReference>
<comment type="subcellular location">
    <subcellularLocation>
        <location evidence="1">Cell membrane</location>
        <topology evidence="1">Peripheral membrane protein</topology>
        <orientation evidence="1">Cytoplasmic side</orientation>
    </subcellularLocation>
</comment>
<keyword evidence="10" id="KW-1006">Bacterial flagellum protein export</keyword>
<gene>
    <name evidence="12" type="ORF">BN873_330085</name>
</gene>
<evidence type="ECO:0000256" key="5">
    <source>
        <dbReference type="ARBA" id="ARBA00022475"/>
    </source>
</evidence>
<keyword evidence="12" id="KW-0969">Cilium</keyword>
<comment type="similarity">
    <text evidence="2">Belongs to the FliJ family.</text>
</comment>
<dbReference type="GO" id="GO:0015031">
    <property type="term" value="P:protein transport"/>
    <property type="evidence" value="ECO:0007669"/>
    <property type="project" value="UniProtKB-KW"/>
</dbReference>
<keyword evidence="13" id="KW-1185">Reference proteome</keyword>
<comment type="caution">
    <text evidence="12">The sequence shown here is derived from an EMBL/GenBank/DDBJ whole genome shotgun (WGS) entry which is preliminary data.</text>
</comment>
<evidence type="ECO:0000313" key="13">
    <source>
        <dbReference type="Proteomes" id="UP000035760"/>
    </source>
</evidence>
<evidence type="ECO:0000256" key="6">
    <source>
        <dbReference type="ARBA" id="ARBA00022500"/>
    </source>
</evidence>
<dbReference type="InterPro" id="IPR052570">
    <property type="entry name" value="FliJ"/>
</dbReference>
<evidence type="ECO:0000256" key="9">
    <source>
        <dbReference type="ARBA" id="ARBA00023136"/>
    </source>
</evidence>
<dbReference type="PANTHER" id="PTHR38786:SF1">
    <property type="entry name" value="FLAGELLAR FLIJ PROTEIN"/>
    <property type="match status" value="1"/>
</dbReference>
<accession>W6MDA6</accession>
<dbReference type="RefSeq" id="WP_048672952.1">
    <property type="nucleotide sequence ID" value="NZ_CBTJ020000040.1"/>
</dbReference>
<keyword evidence="9" id="KW-0472">Membrane</keyword>
<protein>
    <recommendedName>
        <fullName evidence="3">Flagellar FliJ protein</fullName>
    </recommendedName>
</protein>
<reference evidence="12" key="1">
    <citation type="submission" date="2013-07" db="EMBL/GenBank/DDBJ databases">
        <authorList>
            <person name="McIlroy S."/>
        </authorList>
    </citation>
    <scope>NUCLEOTIDE SEQUENCE [LARGE SCALE GENOMIC DNA]</scope>
    <source>
        <strain evidence="12">Run_A_D11</strain>
    </source>
</reference>
<dbReference type="GO" id="GO:0006935">
    <property type="term" value="P:chemotaxis"/>
    <property type="evidence" value="ECO:0007669"/>
    <property type="project" value="UniProtKB-KW"/>
</dbReference>
<keyword evidence="4" id="KW-0813">Transport</keyword>
<evidence type="ECO:0000256" key="11">
    <source>
        <dbReference type="SAM" id="MobiDB-lite"/>
    </source>
</evidence>
<dbReference type="EMBL" id="CBTJ020000040">
    <property type="protein sequence ID" value="CDI02608.1"/>
    <property type="molecule type" value="Genomic_DNA"/>
</dbReference>
<dbReference type="GO" id="GO:0044781">
    <property type="term" value="P:bacterial-type flagellum organization"/>
    <property type="evidence" value="ECO:0007669"/>
    <property type="project" value="UniProtKB-KW"/>
</dbReference>
<dbReference type="InterPro" id="IPR012823">
    <property type="entry name" value="Flagell_FliJ"/>
</dbReference>
<feature type="compositionally biased region" description="Basic and acidic residues" evidence="11">
    <location>
        <begin position="117"/>
        <end position="141"/>
    </location>
</feature>
<keyword evidence="6" id="KW-0145">Chemotaxis</keyword>
<dbReference type="STRING" id="1400863.BN873_330085"/>
<organism evidence="12 13">
    <name type="scientific">Candidatus Competibacter denitrificans Run_A_D11</name>
    <dbReference type="NCBI Taxonomy" id="1400863"/>
    <lineage>
        <taxon>Bacteria</taxon>
        <taxon>Pseudomonadati</taxon>
        <taxon>Pseudomonadota</taxon>
        <taxon>Gammaproteobacteria</taxon>
        <taxon>Candidatus Competibacteraceae</taxon>
        <taxon>Candidatus Competibacter</taxon>
    </lineage>
</organism>
<feature type="region of interest" description="Disordered" evidence="11">
    <location>
        <begin position="85"/>
        <end position="157"/>
    </location>
</feature>
<dbReference type="GO" id="GO:0005886">
    <property type="term" value="C:plasma membrane"/>
    <property type="evidence" value="ECO:0007669"/>
    <property type="project" value="UniProtKB-SubCell"/>
</dbReference>
<dbReference type="GO" id="GO:0009288">
    <property type="term" value="C:bacterial-type flagellum"/>
    <property type="evidence" value="ECO:0007669"/>
    <property type="project" value="InterPro"/>
</dbReference>
<evidence type="ECO:0000256" key="4">
    <source>
        <dbReference type="ARBA" id="ARBA00022448"/>
    </source>
</evidence>
<feature type="compositionally biased region" description="Basic and acidic residues" evidence="11">
    <location>
        <begin position="85"/>
        <end position="98"/>
    </location>
</feature>
<keyword evidence="5" id="KW-1003">Cell membrane</keyword>
<dbReference type="Pfam" id="PF02050">
    <property type="entry name" value="FliJ"/>
    <property type="match status" value="1"/>
</dbReference>
<keyword evidence="7" id="KW-1005">Bacterial flagellum biogenesis</keyword>
<keyword evidence="12" id="KW-0966">Cell projection</keyword>
<evidence type="ECO:0000256" key="2">
    <source>
        <dbReference type="ARBA" id="ARBA00010004"/>
    </source>
</evidence>
<evidence type="ECO:0000256" key="10">
    <source>
        <dbReference type="ARBA" id="ARBA00023225"/>
    </source>
</evidence>
<proteinExistence type="inferred from homology"/>
<dbReference type="Gene3D" id="1.10.287.1700">
    <property type="match status" value="1"/>
</dbReference>